<evidence type="ECO:0000313" key="1">
    <source>
        <dbReference type="EMBL" id="GLZ79370.1"/>
    </source>
</evidence>
<dbReference type="SUPFAM" id="SSF53927">
    <property type="entry name" value="Cytidine deaminase-like"/>
    <property type="match status" value="1"/>
</dbReference>
<dbReference type="Proteomes" id="UP001165079">
    <property type="component" value="Unassembled WGS sequence"/>
</dbReference>
<evidence type="ECO:0008006" key="3">
    <source>
        <dbReference type="Google" id="ProtNLM"/>
    </source>
</evidence>
<dbReference type="EMBL" id="BSTX01000003">
    <property type="protein sequence ID" value="GLZ79370.1"/>
    <property type="molecule type" value="Genomic_DNA"/>
</dbReference>
<organism evidence="1 2">
    <name type="scientific">Actinorhabdospora filicis</name>
    <dbReference type="NCBI Taxonomy" id="1785913"/>
    <lineage>
        <taxon>Bacteria</taxon>
        <taxon>Bacillati</taxon>
        <taxon>Actinomycetota</taxon>
        <taxon>Actinomycetes</taxon>
        <taxon>Micromonosporales</taxon>
        <taxon>Micromonosporaceae</taxon>
        <taxon>Actinorhabdospora</taxon>
    </lineage>
</organism>
<protein>
    <recommendedName>
        <fullName evidence="3">Cytidine deaminase</fullName>
    </recommendedName>
</protein>
<proteinExistence type="predicted"/>
<dbReference type="Gene3D" id="3.40.140.10">
    <property type="entry name" value="Cytidine Deaminase, domain 2"/>
    <property type="match status" value="1"/>
</dbReference>
<name>A0A9W6WC38_9ACTN</name>
<accession>A0A9W6WC38</accession>
<comment type="caution">
    <text evidence="1">The sequence shown here is derived from an EMBL/GenBank/DDBJ whole genome shotgun (WGS) entry which is preliminary data.</text>
</comment>
<evidence type="ECO:0000313" key="2">
    <source>
        <dbReference type="Proteomes" id="UP001165079"/>
    </source>
</evidence>
<gene>
    <name evidence="1" type="ORF">Afil01_41770</name>
</gene>
<sequence length="107" mass="10759">MLELHAEDNKLLILARGARARIGAESGAAVRDGDGRTYAAASVTLPGLALSALQLAVANAVAAGADELEAAVVVTDAEVDEGGMAAVRHLSAHAPVYVAGSDGRIKE</sequence>
<keyword evidence="2" id="KW-1185">Reference proteome</keyword>
<dbReference type="GO" id="GO:0003824">
    <property type="term" value="F:catalytic activity"/>
    <property type="evidence" value="ECO:0007669"/>
    <property type="project" value="InterPro"/>
</dbReference>
<reference evidence="1" key="1">
    <citation type="submission" date="2023-03" db="EMBL/GenBank/DDBJ databases">
        <title>Actinorhabdospora filicis NBRC 111898.</title>
        <authorList>
            <person name="Ichikawa N."/>
            <person name="Sato H."/>
            <person name="Tonouchi N."/>
        </authorList>
    </citation>
    <scope>NUCLEOTIDE SEQUENCE</scope>
    <source>
        <strain evidence="1">NBRC 111898</strain>
    </source>
</reference>
<dbReference type="InterPro" id="IPR016193">
    <property type="entry name" value="Cytidine_deaminase-like"/>
</dbReference>
<dbReference type="RefSeq" id="WP_285664527.1">
    <property type="nucleotide sequence ID" value="NZ_BSTX01000003.1"/>
</dbReference>
<dbReference type="AlphaFoldDB" id="A0A9W6WC38"/>